<evidence type="ECO:0000256" key="1">
    <source>
        <dbReference type="SAM" id="MobiDB-lite"/>
    </source>
</evidence>
<protein>
    <submittedName>
        <fullName evidence="2">Uncharacterized protein</fullName>
    </submittedName>
</protein>
<dbReference type="EMBL" id="AC150891">
    <property type="protein sequence ID" value="ABD33051.1"/>
    <property type="molecule type" value="Genomic_DNA"/>
</dbReference>
<proteinExistence type="predicted"/>
<sequence>MNAWTSCRFVIALTENGREYQDLCKQPWPCKGEKLHLRMGIEMEEKPVENTCNGGNNKKHLAIAVKHNSSLKQGDTTFYFMNTPKQVPYVQLRKGFEREEREGENENGKGGWVGLKKEC</sequence>
<reference evidence="2" key="2">
    <citation type="submission" date="2007-03" db="EMBL/GenBank/DDBJ databases">
        <authorList>
            <consortium name="The International Medicago Genome Annotation Group"/>
        </authorList>
    </citation>
    <scope>NUCLEOTIDE SEQUENCE</scope>
</reference>
<accession>Q2HSX2</accession>
<feature type="region of interest" description="Disordered" evidence="1">
    <location>
        <begin position="97"/>
        <end position="119"/>
    </location>
</feature>
<name>Q2HSX2_MEDTR</name>
<evidence type="ECO:0000313" key="2">
    <source>
        <dbReference type="EMBL" id="ABD33051.1"/>
    </source>
</evidence>
<gene>
    <name evidence="2" type="ORF">MtrDRAFT_AC150891g4v2</name>
</gene>
<dbReference type="AlphaFoldDB" id="Q2HSX2"/>
<feature type="compositionally biased region" description="Basic and acidic residues" evidence="1">
    <location>
        <begin position="97"/>
        <end position="107"/>
    </location>
</feature>
<organism evidence="2">
    <name type="scientific">Medicago truncatula</name>
    <name type="common">Barrel medic</name>
    <name type="synonym">Medicago tribuloides</name>
    <dbReference type="NCBI Taxonomy" id="3880"/>
    <lineage>
        <taxon>Eukaryota</taxon>
        <taxon>Viridiplantae</taxon>
        <taxon>Streptophyta</taxon>
        <taxon>Embryophyta</taxon>
        <taxon>Tracheophyta</taxon>
        <taxon>Spermatophyta</taxon>
        <taxon>Magnoliopsida</taxon>
        <taxon>eudicotyledons</taxon>
        <taxon>Gunneridae</taxon>
        <taxon>Pentapetalae</taxon>
        <taxon>rosids</taxon>
        <taxon>fabids</taxon>
        <taxon>Fabales</taxon>
        <taxon>Fabaceae</taxon>
        <taxon>Papilionoideae</taxon>
        <taxon>50 kb inversion clade</taxon>
        <taxon>NPAAA clade</taxon>
        <taxon>Hologalegina</taxon>
        <taxon>IRL clade</taxon>
        <taxon>Trifolieae</taxon>
        <taxon>Medicago</taxon>
    </lineage>
</organism>
<reference evidence="2" key="1">
    <citation type="submission" date="2005-04" db="EMBL/GenBank/DDBJ databases">
        <authorList>
            <person name="Town C.D."/>
        </authorList>
    </citation>
    <scope>NUCLEOTIDE SEQUENCE</scope>
</reference>